<dbReference type="InterPro" id="IPR023577">
    <property type="entry name" value="CYTH_domain"/>
</dbReference>
<keyword evidence="3" id="KW-1185">Reference proteome</keyword>
<feature type="domain" description="CYTH" evidence="1">
    <location>
        <begin position="3"/>
        <end position="198"/>
    </location>
</feature>
<dbReference type="Pfam" id="PF01928">
    <property type="entry name" value="CYTH"/>
    <property type="match status" value="1"/>
</dbReference>
<evidence type="ECO:0000313" key="3">
    <source>
        <dbReference type="Proteomes" id="UP000216300"/>
    </source>
</evidence>
<dbReference type="PROSITE" id="PS51707">
    <property type="entry name" value="CYTH"/>
    <property type="match status" value="1"/>
</dbReference>
<dbReference type="EMBL" id="NMVJ01000007">
    <property type="protein sequence ID" value="OYN90272.1"/>
    <property type="molecule type" value="Genomic_DNA"/>
</dbReference>
<reference evidence="2 3" key="1">
    <citation type="submission" date="2017-07" db="EMBL/GenBank/DDBJ databases">
        <title>Draft whole genome sequences of clinical Proprionibacteriaceae strains.</title>
        <authorList>
            <person name="Bernier A.-M."/>
            <person name="Bernard K."/>
            <person name="Domingo M.-C."/>
        </authorList>
    </citation>
    <scope>NUCLEOTIDE SEQUENCE [LARGE SCALE GENOMIC DNA]</scope>
    <source>
        <strain evidence="2 3">NML 150081</strain>
    </source>
</reference>
<protein>
    <recommendedName>
        <fullName evidence="1">CYTH domain-containing protein</fullName>
    </recommendedName>
</protein>
<organism evidence="2 3">
    <name type="scientific">Parenemella sanctibonifatiensis</name>
    <dbReference type="NCBI Taxonomy" id="2016505"/>
    <lineage>
        <taxon>Bacteria</taxon>
        <taxon>Bacillati</taxon>
        <taxon>Actinomycetota</taxon>
        <taxon>Actinomycetes</taxon>
        <taxon>Propionibacteriales</taxon>
        <taxon>Propionibacteriaceae</taxon>
        <taxon>Parenemella</taxon>
    </lineage>
</organism>
<dbReference type="CDD" id="cd07374">
    <property type="entry name" value="CYTH-like_Pase"/>
    <property type="match status" value="1"/>
</dbReference>
<evidence type="ECO:0000259" key="1">
    <source>
        <dbReference type="PROSITE" id="PS51707"/>
    </source>
</evidence>
<proteinExistence type="predicted"/>
<dbReference type="SUPFAM" id="SSF55154">
    <property type="entry name" value="CYTH-like phosphatases"/>
    <property type="match status" value="1"/>
</dbReference>
<comment type="caution">
    <text evidence="2">The sequence shown here is derived from an EMBL/GenBank/DDBJ whole genome shotgun (WGS) entry which is preliminary data.</text>
</comment>
<name>A0A255ELE1_9ACTN</name>
<gene>
    <name evidence="2" type="ORF">CGZ91_08915</name>
</gene>
<dbReference type="OrthoDB" id="9777271at2"/>
<dbReference type="AlphaFoldDB" id="A0A255ELE1"/>
<dbReference type="RefSeq" id="WP_094454412.1">
    <property type="nucleotide sequence ID" value="NZ_NMVJ01000007.1"/>
</dbReference>
<dbReference type="SMART" id="SM01118">
    <property type="entry name" value="CYTH"/>
    <property type="match status" value="1"/>
</dbReference>
<dbReference type="Gene3D" id="2.40.320.10">
    <property type="entry name" value="Hypothetical Protein Pfu-838710-001"/>
    <property type="match status" value="1"/>
</dbReference>
<dbReference type="InterPro" id="IPR033469">
    <property type="entry name" value="CYTH-like_dom_sf"/>
</dbReference>
<evidence type="ECO:0000313" key="2">
    <source>
        <dbReference type="EMBL" id="OYN90272.1"/>
    </source>
</evidence>
<dbReference type="Proteomes" id="UP000216300">
    <property type="component" value="Unassembled WGS sequence"/>
</dbReference>
<accession>A0A255ELE1</accession>
<sequence length="198" mass="21603">MEQLEIEDCWDLPDDTAVPDLSALGELSAEQTLTLEAQYFDTADLALLLQHHATLRRRTGGLDDGWHLKLPGGDSEEAEQRTQRRELHADLADELPAALAEALPSGVRAEDLEPSVRLSTVRRQRLLATDVGTAELCTDTVTGSLGDRSVTWHELEVELVDGEVAVLEQVGVLLREAGLQPAPISSKVRRVVIELGLS</sequence>